<keyword evidence="1" id="KW-0175">Coiled coil</keyword>
<accession>A0ABQ8UU10</accession>
<feature type="coiled-coil region" evidence="1">
    <location>
        <begin position="62"/>
        <end position="89"/>
    </location>
</feature>
<evidence type="ECO:0000313" key="4">
    <source>
        <dbReference type="Proteomes" id="UP001141327"/>
    </source>
</evidence>
<evidence type="ECO:0000256" key="2">
    <source>
        <dbReference type="SAM" id="MobiDB-lite"/>
    </source>
</evidence>
<reference evidence="3" key="1">
    <citation type="journal article" date="2022" name="bioRxiv">
        <title>Genomics of Preaxostyla Flagellates Illuminates Evolutionary Transitions and the Path Towards Mitochondrial Loss.</title>
        <authorList>
            <person name="Novak L.V.F."/>
            <person name="Treitli S.C."/>
            <person name="Pyrih J."/>
            <person name="Halakuc P."/>
            <person name="Pipaliya S.V."/>
            <person name="Vacek V."/>
            <person name="Brzon O."/>
            <person name="Soukal P."/>
            <person name="Eme L."/>
            <person name="Dacks J.B."/>
            <person name="Karnkowska A."/>
            <person name="Elias M."/>
            <person name="Hampl V."/>
        </authorList>
    </citation>
    <scope>NUCLEOTIDE SEQUENCE</scope>
    <source>
        <strain evidence="3">RCP-MX</strain>
    </source>
</reference>
<gene>
    <name evidence="3" type="ORF">PAPYR_600</name>
</gene>
<protein>
    <submittedName>
        <fullName evidence="3">Uncharacterized protein</fullName>
    </submittedName>
</protein>
<comment type="caution">
    <text evidence="3">The sequence shown here is derived from an EMBL/GenBank/DDBJ whole genome shotgun (WGS) entry which is preliminary data.</text>
</comment>
<name>A0ABQ8UU10_9EUKA</name>
<organism evidence="3 4">
    <name type="scientific">Paratrimastix pyriformis</name>
    <dbReference type="NCBI Taxonomy" id="342808"/>
    <lineage>
        <taxon>Eukaryota</taxon>
        <taxon>Metamonada</taxon>
        <taxon>Preaxostyla</taxon>
        <taxon>Paratrimastigidae</taxon>
        <taxon>Paratrimastix</taxon>
    </lineage>
</organism>
<keyword evidence="4" id="KW-1185">Reference proteome</keyword>
<evidence type="ECO:0000313" key="3">
    <source>
        <dbReference type="EMBL" id="KAJ4462609.1"/>
    </source>
</evidence>
<feature type="coiled-coil region" evidence="1">
    <location>
        <begin position="518"/>
        <end position="545"/>
    </location>
</feature>
<proteinExistence type="predicted"/>
<feature type="region of interest" description="Disordered" evidence="2">
    <location>
        <begin position="182"/>
        <end position="204"/>
    </location>
</feature>
<sequence length="560" mass="60931">MSFQISNQVDVPKGKVTLLLATMPFFGVSGHRTLTLQTRNLHTLEAQLRAQAEATHAAQCDRQSAASTLEALKLDRDRLQEALAQCRQIITIPACLFSWLQEAEQGQMETCELTHRKEALEAALATSEAALGSANERAASLGAQLEQCRREGNRLAAELGALQTAAARTEQQLASLQRTAERQQTEAGQAAARAQSRTSHVHFARSPIGRSASRCACRAKCGVCLDPAPTATNHFHQAEQDVIELTRANASLAAAQEALTARCAELTAQHLRQVAGEATGRAEVLQGEQAQREVVSQGEAMAGLQERHAESLNQGEATTAFAMRLAAERDVDFNVIAKTKTPDRHVGTVDRTHDHRVTIASSSSSHSPASSSFRTYVPSIAACPFHAPCGAGPAARVGMAELEQRNCLLAAEQTALHSRIAELEQSLRDAQADGQHQDHETEQLRASLTNTQAALTQVRQQVGQLDVERARLQGQLRQSQALCTQRLGEAEQVREAHRLVAAERDRLSTQNSQSMMAYASLEADRNALSARVSELERELTQIRERLSRDVVRAMAAMQRP</sequence>
<dbReference type="Proteomes" id="UP001141327">
    <property type="component" value="Unassembled WGS sequence"/>
</dbReference>
<evidence type="ECO:0000256" key="1">
    <source>
        <dbReference type="SAM" id="Coils"/>
    </source>
</evidence>
<dbReference type="EMBL" id="JAPMOS010000002">
    <property type="protein sequence ID" value="KAJ4462609.1"/>
    <property type="molecule type" value="Genomic_DNA"/>
</dbReference>